<dbReference type="RefSeq" id="XP_022727495.1">
    <property type="nucleotide sequence ID" value="XM_022871760.1"/>
</dbReference>
<gene>
    <name evidence="2" type="primary">LOC111283311</name>
</gene>
<dbReference type="InterPro" id="IPR002187">
    <property type="entry name" value="N-reg_PII"/>
</dbReference>
<dbReference type="KEGG" id="dzi:111283311"/>
<protein>
    <submittedName>
        <fullName evidence="2">Nitrogen regulatory protein P-II homolog</fullName>
    </submittedName>
</protein>
<dbReference type="GO" id="GO:0005524">
    <property type="term" value="F:ATP binding"/>
    <property type="evidence" value="ECO:0007669"/>
    <property type="project" value="TreeGrafter"/>
</dbReference>
<dbReference type="SMART" id="SM00938">
    <property type="entry name" value="P-II"/>
    <property type="match status" value="1"/>
</dbReference>
<dbReference type="GO" id="GO:0006808">
    <property type="term" value="P:regulation of nitrogen utilization"/>
    <property type="evidence" value="ECO:0007669"/>
    <property type="project" value="InterPro"/>
</dbReference>
<dbReference type="OrthoDB" id="2016645at2759"/>
<dbReference type="GeneID" id="111283311"/>
<dbReference type="PANTHER" id="PTHR30115">
    <property type="entry name" value="NITROGEN REGULATORY PROTEIN P-II"/>
    <property type="match status" value="1"/>
</dbReference>
<proteinExistence type="predicted"/>
<keyword evidence="1" id="KW-1185">Reference proteome</keyword>
<dbReference type="GO" id="GO:0030234">
    <property type="term" value="F:enzyme regulator activity"/>
    <property type="evidence" value="ECO:0007669"/>
    <property type="project" value="InterPro"/>
</dbReference>
<dbReference type="InterPro" id="IPR011322">
    <property type="entry name" value="N-reg_PII-like_a/b"/>
</dbReference>
<evidence type="ECO:0000313" key="2">
    <source>
        <dbReference type="RefSeq" id="XP_022727495.1"/>
    </source>
</evidence>
<dbReference type="AlphaFoldDB" id="A0A6P5XH21"/>
<evidence type="ECO:0000313" key="1">
    <source>
        <dbReference type="Proteomes" id="UP000515121"/>
    </source>
</evidence>
<sequence length="108" mass="11524">MKMGICGVMVSNVPGFSSQGGLIERRGGSEFSKYKFIAKVKMEITVSKDQVEAIIGKIVEEAKVGEIGVGKIFVVPVSDVIRVRTGEHGEKTERMIGGCADMLATSST</sequence>
<dbReference type="Gene3D" id="3.30.70.120">
    <property type="match status" value="1"/>
</dbReference>
<dbReference type="GO" id="GO:0005829">
    <property type="term" value="C:cytosol"/>
    <property type="evidence" value="ECO:0007669"/>
    <property type="project" value="TreeGrafter"/>
</dbReference>
<name>A0A6P5XH21_DURZI</name>
<accession>A0A6P5XH21</accession>
<dbReference type="Proteomes" id="UP000515121">
    <property type="component" value="Unplaced"/>
</dbReference>
<dbReference type="InterPro" id="IPR015867">
    <property type="entry name" value="N-reg_PII/ATP_PRibTrfase_C"/>
</dbReference>
<reference evidence="2" key="1">
    <citation type="submission" date="2025-08" db="UniProtKB">
        <authorList>
            <consortium name="RefSeq"/>
        </authorList>
    </citation>
    <scope>IDENTIFICATION</scope>
    <source>
        <tissue evidence="2">Fruit stalk</tissue>
    </source>
</reference>
<dbReference type="PRINTS" id="PR00340">
    <property type="entry name" value="PIIGLNB"/>
</dbReference>
<dbReference type="PROSITE" id="PS51343">
    <property type="entry name" value="PII_GLNB_DOM"/>
    <property type="match status" value="1"/>
</dbReference>
<dbReference type="GO" id="GO:0009534">
    <property type="term" value="C:chloroplast thylakoid"/>
    <property type="evidence" value="ECO:0007669"/>
    <property type="project" value="TreeGrafter"/>
</dbReference>
<dbReference type="PANTHER" id="PTHR30115:SF11">
    <property type="entry name" value="NITROGEN REGULATORY PROTEIN P-II HOMOLOG"/>
    <property type="match status" value="1"/>
</dbReference>
<dbReference type="SUPFAM" id="SSF54913">
    <property type="entry name" value="GlnB-like"/>
    <property type="match status" value="1"/>
</dbReference>
<organism evidence="1 2">
    <name type="scientific">Durio zibethinus</name>
    <name type="common">Durian</name>
    <dbReference type="NCBI Taxonomy" id="66656"/>
    <lineage>
        <taxon>Eukaryota</taxon>
        <taxon>Viridiplantae</taxon>
        <taxon>Streptophyta</taxon>
        <taxon>Embryophyta</taxon>
        <taxon>Tracheophyta</taxon>
        <taxon>Spermatophyta</taxon>
        <taxon>Magnoliopsida</taxon>
        <taxon>eudicotyledons</taxon>
        <taxon>Gunneridae</taxon>
        <taxon>Pentapetalae</taxon>
        <taxon>rosids</taxon>
        <taxon>malvids</taxon>
        <taxon>Malvales</taxon>
        <taxon>Malvaceae</taxon>
        <taxon>Helicteroideae</taxon>
        <taxon>Durio</taxon>
    </lineage>
</organism>
<dbReference type="Pfam" id="PF00543">
    <property type="entry name" value="P-II"/>
    <property type="match status" value="1"/>
</dbReference>